<protein>
    <submittedName>
        <fullName evidence="1">Uncharacterized protein</fullName>
    </submittedName>
</protein>
<evidence type="ECO:0000313" key="2">
    <source>
        <dbReference type="Proteomes" id="UP000467841"/>
    </source>
</evidence>
<gene>
    <name evidence="1" type="ORF">MERR_LOCUS47725</name>
</gene>
<organism evidence="1 2">
    <name type="scientific">Microthlaspi erraticum</name>
    <dbReference type="NCBI Taxonomy" id="1685480"/>
    <lineage>
        <taxon>Eukaryota</taxon>
        <taxon>Viridiplantae</taxon>
        <taxon>Streptophyta</taxon>
        <taxon>Embryophyta</taxon>
        <taxon>Tracheophyta</taxon>
        <taxon>Spermatophyta</taxon>
        <taxon>Magnoliopsida</taxon>
        <taxon>eudicotyledons</taxon>
        <taxon>Gunneridae</taxon>
        <taxon>Pentapetalae</taxon>
        <taxon>rosids</taxon>
        <taxon>malvids</taxon>
        <taxon>Brassicales</taxon>
        <taxon>Brassicaceae</taxon>
        <taxon>Coluteocarpeae</taxon>
        <taxon>Microthlaspi</taxon>
    </lineage>
</organism>
<evidence type="ECO:0000313" key="1">
    <source>
        <dbReference type="EMBL" id="CAA7060489.1"/>
    </source>
</evidence>
<dbReference type="AlphaFoldDB" id="A0A6D2LH30"/>
<name>A0A6D2LH30_9BRAS</name>
<proteinExistence type="predicted"/>
<dbReference type="Proteomes" id="UP000467841">
    <property type="component" value="Unassembled WGS sequence"/>
</dbReference>
<dbReference type="EMBL" id="CACVBM020001829">
    <property type="protein sequence ID" value="CAA7060489.1"/>
    <property type="molecule type" value="Genomic_DNA"/>
</dbReference>
<sequence>MNWKKTFLELLDLIRRRRPIISRRRPSLVADISFFSSEHELHGGHSLSGPPRSPPRCPKSLRVRRGRDFAANPNCVDIVCVRIAKNE</sequence>
<reference evidence="1" key="1">
    <citation type="submission" date="2020-01" db="EMBL/GenBank/DDBJ databases">
        <authorList>
            <person name="Mishra B."/>
        </authorList>
    </citation>
    <scope>NUCLEOTIDE SEQUENCE [LARGE SCALE GENOMIC DNA]</scope>
</reference>
<keyword evidence="2" id="KW-1185">Reference proteome</keyword>
<accession>A0A6D2LH30</accession>
<comment type="caution">
    <text evidence="1">The sequence shown here is derived from an EMBL/GenBank/DDBJ whole genome shotgun (WGS) entry which is preliminary data.</text>
</comment>